<evidence type="ECO:0000256" key="1">
    <source>
        <dbReference type="ARBA" id="ARBA00004429"/>
    </source>
</evidence>
<evidence type="ECO:0000256" key="8">
    <source>
        <dbReference type="ARBA" id="ARBA00038436"/>
    </source>
</evidence>
<keyword evidence="7 9" id="KW-0472">Membrane</keyword>
<feature type="domain" description="Tripartite ATP-independent periplasmic transporters DctQ component" evidence="11">
    <location>
        <begin position="29"/>
        <end position="161"/>
    </location>
</feature>
<feature type="region of interest" description="Disordered" evidence="10">
    <location>
        <begin position="181"/>
        <end position="200"/>
    </location>
</feature>
<feature type="transmembrane region" description="Helical" evidence="9">
    <location>
        <begin position="142"/>
        <end position="163"/>
    </location>
</feature>
<keyword evidence="6 9" id="KW-1133">Transmembrane helix</keyword>
<keyword evidence="3" id="KW-1003">Cell membrane</keyword>
<evidence type="ECO:0000256" key="7">
    <source>
        <dbReference type="ARBA" id="ARBA00023136"/>
    </source>
</evidence>
<comment type="subcellular location">
    <subcellularLocation>
        <location evidence="1 9">Cell inner membrane</location>
        <topology evidence="1 9">Multi-pass membrane protein</topology>
    </subcellularLocation>
</comment>
<dbReference type="InterPro" id="IPR007387">
    <property type="entry name" value="TRAP_DctQ"/>
</dbReference>
<name>A0A934IM23_9HYPH</name>
<feature type="compositionally biased region" description="Basic and acidic residues" evidence="10">
    <location>
        <begin position="188"/>
        <end position="200"/>
    </location>
</feature>
<comment type="caution">
    <text evidence="12">The sequence shown here is derived from an EMBL/GenBank/DDBJ whole genome shotgun (WGS) entry which is preliminary data.</text>
</comment>
<evidence type="ECO:0000256" key="5">
    <source>
        <dbReference type="ARBA" id="ARBA00022692"/>
    </source>
</evidence>
<evidence type="ECO:0000256" key="9">
    <source>
        <dbReference type="RuleBase" id="RU369079"/>
    </source>
</evidence>
<keyword evidence="4 9" id="KW-0997">Cell inner membrane</keyword>
<evidence type="ECO:0000259" key="11">
    <source>
        <dbReference type="Pfam" id="PF04290"/>
    </source>
</evidence>
<feature type="transmembrane region" description="Helical" evidence="9">
    <location>
        <begin position="7"/>
        <end position="35"/>
    </location>
</feature>
<dbReference type="PANTHER" id="PTHR35011:SF4">
    <property type="entry name" value="SLL1102 PROTEIN"/>
    <property type="match status" value="1"/>
</dbReference>
<dbReference type="InterPro" id="IPR055348">
    <property type="entry name" value="DctQ"/>
</dbReference>
<protein>
    <recommendedName>
        <fullName evidence="9">TRAP transporter small permease protein</fullName>
    </recommendedName>
</protein>
<keyword evidence="2 9" id="KW-0813">Transport</keyword>
<feature type="transmembrane region" description="Helical" evidence="9">
    <location>
        <begin position="55"/>
        <end position="71"/>
    </location>
</feature>
<evidence type="ECO:0000313" key="13">
    <source>
        <dbReference type="Proteomes" id="UP000609531"/>
    </source>
</evidence>
<evidence type="ECO:0000256" key="10">
    <source>
        <dbReference type="SAM" id="MobiDB-lite"/>
    </source>
</evidence>
<feature type="transmembrane region" description="Helical" evidence="9">
    <location>
        <begin position="91"/>
        <end position="113"/>
    </location>
</feature>
<dbReference type="GO" id="GO:0022857">
    <property type="term" value="F:transmembrane transporter activity"/>
    <property type="evidence" value="ECO:0007669"/>
    <property type="project" value="UniProtKB-UniRule"/>
</dbReference>
<dbReference type="GO" id="GO:0005886">
    <property type="term" value="C:plasma membrane"/>
    <property type="evidence" value="ECO:0007669"/>
    <property type="project" value="UniProtKB-SubCell"/>
</dbReference>
<dbReference type="RefSeq" id="WP_198883325.1">
    <property type="nucleotide sequence ID" value="NZ_JAEKJA010000015.1"/>
</dbReference>
<gene>
    <name evidence="12" type="ORF">JCR33_17065</name>
</gene>
<accession>A0A934IM23</accession>
<comment type="subunit">
    <text evidence="9">The complex comprises the extracytoplasmic solute receptor protein and the two transmembrane proteins.</text>
</comment>
<keyword evidence="5 9" id="KW-0812">Transmembrane</keyword>
<evidence type="ECO:0000256" key="4">
    <source>
        <dbReference type="ARBA" id="ARBA00022519"/>
    </source>
</evidence>
<organism evidence="12 13">
    <name type="scientific">Acuticoccus mangrovi</name>
    <dbReference type="NCBI Taxonomy" id="2796142"/>
    <lineage>
        <taxon>Bacteria</taxon>
        <taxon>Pseudomonadati</taxon>
        <taxon>Pseudomonadota</taxon>
        <taxon>Alphaproteobacteria</taxon>
        <taxon>Hyphomicrobiales</taxon>
        <taxon>Amorphaceae</taxon>
        <taxon>Acuticoccus</taxon>
    </lineage>
</organism>
<dbReference type="AlphaFoldDB" id="A0A934IM23"/>
<sequence length="200" mass="22096">MRSALTVAAWLSWPCRIFAFLCGCLLFVLAAVIIYDVIGRRFFATGSFMLQELEWHLHGAIAVLAFGYAYLKDAHVRIDVFSTSFSGRTRLRIEIAAIVLFLIPFMVFVTIYGTEFAWRAFVRGEGSTGGVGLPERWIIKSAVPLSAVLAMLGGVAVALRAYVALKRPDLLADPFERDASEGFVETGPHADRPATPERRP</sequence>
<comment type="similarity">
    <text evidence="8 9">Belongs to the TRAP transporter small permease family.</text>
</comment>
<dbReference type="Pfam" id="PF04290">
    <property type="entry name" value="DctQ"/>
    <property type="match status" value="1"/>
</dbReference>
<evidence type="ECO:0000313" key="12">
    <source>
        <dbReference type="EMBL" id="MBJ3777421.1"/>
    </source>
</evidence>
<dbReference type="Proteomes" id="UP000609531">
    <property type="component" value="Unassembled WGS sequence"/>
</dbReference>
<dbReference type="PANTHER" id="PTHR35011">
    <property type="entry name" value="2,3-DIKETO-L-GULONATE TRAP TRANSPORTER SMALL PERMEASE PROTEIN YIAM"/>
    <property type="match status" value="1"/>
</dbReference>
<evidence type="ECO:0000256" key="3">
    <source>
        <dbReference type="ARBA" id="ARBA00022475"/>
    </source>
</evidence>
<comment type="function">
    <text evidence="9">Part of the tripartite ATP-independent periplasmic (TRAP) transport system.</text>
</comment>
<proteinExistence type="inferred from homology"/>
<evidence type="ECO:0000256" key="2">
    <source>
        <dbReference type="ARBA" id="ARBA00022448"/>
    </source>
</evidence>
<dbReference type="EMBL" id="JAEKJA010000015">
    <property type="protein sequence ID" value="MBJ3777421.1"/>
    <property type="molecule type" value="Genomic_DNA"/>
</dbReference>
<reference evidence="12" key="1">
    <citation type="submission" date="2020-12" db="EMBL/GenBank/DDBJ databases">
        <title>Bacterial taxonomy.</title>
        <authorList>
            <person name="Pan X."/>
        </authorList>
    </citation>
    <scope>NUCLEOTIDE SEQUENCE</scope>
    <source>
        <strain evidence="12">B2012</strain>
    </source>
</reference>
<evidence type="ECO:0000256" key="6">
    <source>
        <dbReference type="ARBA" id="ARBA00022989"/>
    </source>
</evidence>
<keyword evidence="13" id="KW-1185">Reference proteome</keyword>